<feature type="non-terminal residue" evidence="1">
    <location>
        <position position="1"/>
    </location>
</feature>
<name>A0A1A8HKN4_9TELE</name>
<accession>A0A1A8HKN4</accession>
<organism evidence="1">
    <name type="scientific">Nothobranchius korthausae</name>
    <dbReference type="NCBI Taxonomy" id="1143690"/>
    <lineage>
        <taxon>Eukaryota</taxon>
        <taxon>Metazoa</taxon>
        <taxon>Chordata</taxon>
        <taxon>Craniata</taxon>
        <taxon>Vertebrata</taxon>
        <taxon>Euteleostomi</taxon>
        <taxon>Actinopterygii</taxon>
        <taxon>Neopterygii</taxon>
        <taxon>Teleostei</taxon>
        <taxon>Neoteleostei</taxon>
        <taxon>Acanthomorphata</taxon>
        <taxon>Ovalentaria</taxon>
        <taxon>Atherinomorphae</taxon>
        <taxon>Cyprinodontiformes</taxon>
        <taxon>Nothobranchiidae</taxon>
        <taxon>Nothobranchius</taxon>
    </lineage>
</organism>
<reference evidence="1" key="2">
    <citation type="submission" date="2016-06" db="EMBL/GenBank/DDBJ databases">
        <title>The genome of a short-lived fish provides insights into sex chromosome evolution and the genetic control of aging.</title>
        <authorList>
            <person name="Reichwald K."/>
            <person name="Felder M."/>
            <person name="Petzold A."/>
            <person name="Koch P."/>
            <person name="Groth M."/>
            <person name="Platzer M."/>
        </authorList>
    </citation>
    <scope>NUCLEOTIDE SEQUENCE</scope>
    <source>
        <tissue evidence="1">Brain</tissue>
    </source>
</reference>
<reference evidence="1" key="1">
    <citation type="submission" date="2016-05" db="EMBL/GenBank/DDBJ databases">
        <authorList>
            <person name="Lavstsen T."/>
            <person name="Jespersen J.S."/>
        </authorList>
    </citation>
    <scope>NUCLEOTIDE SEQUENCE</scope>
    <source>
        <tissue evidence="1">Brain</tissue>
    </source>
</reference>
<dbReference type="AlphaFoldDB" id="A0A1A8HKN4"/>
<proteinExistence type="predicted"/>
<sequence length="167" mass="18873">VGFPVFLSEWPKGPADLQRTLPVWLQPQLRTGPQSWSTPAVCGSAERHFAPNDIHNVKRPLRGIFLSVFSSHHEIDTSLHLLPLATSLEVLPLTHSPTSTHRLLIPQLVFTFDKQTLPSLFPPPLLTRCSCDELQTHVVQKPTHWQTKPDFLFFSCTMFFRLSVVSG</sequence>
<dbReference type="EMBL" id="HAEC01016579">
    <property type="protein sequence ID" value="SBQ84800.1"/>
    <property type="molecule type" value="Transcribed_RNA"/>
</dbReference>
<gene>
    <name evidence="1" type="primary">Nfu_g_1_020435</name>
</gene>
<protein>
    <submittedName>
        <fullName evidence="1">Uncharacterized protein</fullName>
    </submittedName>
</protein>
<feature type="non-terminal residue" evidence="1">
    <location>
        <position position="167"/>
    </location>
</feature>
<evidence type="ECO:0000313" key="1">
    <source>
        <dbReference type="EMBL" id="SBQ84800.1"/>
    </source>
</evidence>